<reference evidence="3 4" key="1">
    <citation type="submission" date="2019-09" db="EMBL/GenBank/DDBJ databases">
        <authorList>
            <person name="Chen X.-Y."/>
        </authorList>
    </citation>
    <scope>NUCLEOTIDE SEQUENCE [LARGE SCALE GENOMIC DNA]</scope>
    <source>
        <strain evidence="3 4">NY5</strain>
    </source>
</reference>
<feature type="binding site" evidence="2">
    <location>
        <position position="94"/>
    </location>
    <ligand>
        <name>Mg(2+)</name>
        <dbReference type="ChEBI" id="CHEBI:18420"/>
        <label>1</label>
        <note>catalytic</note>
    </ligand>
</feature>
<evidence type="ECO:0000313" key="3">
    <source>
        <dbReference type="EMBL" id="KAA1189602.1"/>
    </source>
</evidence>
<dbReference type="GO" id="GO:0006020">
    <property type="term" value="P:inositol metabolic process"/>
    <property type="evidence" value="ECO:0007669"/>
    <property type="project" value="TreeGrafter"/>
</dbReference>
<organism evidence="3 4">
    <name type="scientific">Pseudohalioglobus sediminis</name>
    <dbReference type="NCBI Taxonomy" id="2606449"/>
    <lineage>
        <taxon>Bacteria</taxon>
        <taxon>Pseudomonadati</taxon>
        <taxon>Pseudomonadota</taxon>
        <taxon>Gammaproteobacteria</taxon>
        <taxon>Cellvibrionales</taxon>
        <taxon>Halieaceae</taxon>
        <taxon>Pseudohalioglobus</taxon>
    </lineage>
</organism>
<evidence type="ECO:0000313" key="4">
    <source>
        <dbReference type="Proteomes" id="UP000323708"/>
    </source>
</evidence>
<dbReference type="Gene3D" id="3.30.540.10">
    <property type="entry name" value="Fructose-1,6-Bisphosphatase, subunit A, domain 1"/>
    <property type="match status" value="1"/>
</dbReference>
<evidence type="ECO:0000256" key="2">
    <source>
        <dbReference type="PIRSR" id="PIRSR600760-2"/>
    </source>
</evidence>
<feature type="binding site" evidence="2">
    <location>
        <position position="95"/>
    </location>
    <ligand>
        <name>Mg(2+)</name>
        <dbReference type="ChEBI" id="CHEBI:18420"/>
        <label>1</label>
        <note>catalytic</note>
    </ligand>
</feature>
<dbReference type="Gene3D" id="3.40.190.80">
    <property type="match status" value="1"/>
</dbReference>
<dbReference type="PANTHER" id="PTHR20854:SF4">
    <property type="entry name" value="INOSITOL-1-MONOPHOSPHATASE-RELATED"/>
    <property type="match status" value="1"/>
</dbReference>
<evidence type="ECO:0000256" key="1">
    <source>
        <dbReference type="ARBA" id="ARBA00009759"/>
    </source>
</evidence>
<dbReference type="Pfam" id="PF00459">
    <property type="entry name" value="Inositol_P"/>
    <property type="match status" value="1"/>
</dbReference>
<dbReference type="GO" id="GO:0046872">
    <property type="term" value="F:metal ion binding"/>
    <property type="evidence" value="ECO:0007669"/>
    <property type="project" value="UniProtKB-KW"/>
</dbReference>
<dbReference type="GO" id="GO:0008934">
    <property type="term" value="F:inositol monophosphate 1-phosphatase activity"/>
    <property type="evidence" value="ECO:0007669"/>
    <property type="project" value="TreeGrafter"/>
</dbReference>
<dbReference type="PRINTS" id="PR00377">
    <property type="entry name" value="IMPHPHTASES"/>
</dbReference>
<keyword evidence="2" id="KW-0460">Magnesium</keyword>
<feature type="binding site" evidence="2">
    <location>
        <position position="69"/>
    </location>
    <ligand>
        <name>Mg(2+)</name>
        <dbReference type="ChEBI" id="CHEBI:18420"/>
        <label>1</label>
        <note>catalytic</note>
    </ligand>
</feature>
<comment type="cofactor">
    <cofactor evidence="2">
        <name>Mg(2+)</name>
        <dbReference type="ChEBI" id="CHEBI:18420"/>
    </cofactor>
</comment>
<sequence length="272" mass="29358">MPSPDHHRVIQLIREAASEDIMPLWRNLQDHQVEEKRRHDVVTEADHACEERLSRELAALLPGSLVVGEEAVHADPGVLAALDSVRPVWVIDPLDGTNNFAAGFGPFAVMVCLVQQGSTLAAWIYDPLADSMLAADSGAGAYLDGERLELQAFDGDVCDINGALSTRYLAEHLKPDAERGAAQLGITRASGCAGYDYRALATGVYQFAFYYRTLIWDHAPGVLICTEAGARAGRFDGRPYRPNSGDVGLLTAADTQTWRTARDLLVPSAGAA</sequence>
<dbReference type="CDD" id="cd01637">
    <property type="entry name" value="IMPase_like"/>
    <property type="match status" value="1"/>
</dbReference>
<dbReference type="PANTHER" id="PTHR20854">
    <property type="entry name" value="INOSITOL MONOPHOSPHATASE"/>
    <property type="match status" value="1"/>
</dbReference>
<dbReference type="AlphaFoldDB" id="A0A5B0WRD9"/>
<feature type="binding site" evidence="2">
    <location>
        <position position="92"/>
    </location>
    <ligand>
        <name>Mg(2+)</name>
        <dbReference type="ChEBI" id="CHEBI:18420"/>
        <label>1</label>
        <note>catalytic</note>
    </ligand>
</feature>
<comment type="caution">
    <text evidence="3">The sequence shown here is derived from an EMBL/GenBank/DDBJ whole genome shotgun (WGS) entry which is preliminary data.</text>
</comment>
<dbReference type="EMBL" id="VTUX01000007">
    <property type="protein sequence ID" value="KAA1189602.1"/>
    <property type="molecule type" value="Genomic_DNA"/>
</dbReference>
<name>A0A5B0WRD9_9GAMM</name>
<feature type="binding site" evidence="2">
    <location>
        <position position="217"/>
    </location>
    <ligand>
        <name>Mg(2+)</name>
        <dbReference type="ChEBI" id="CHEBI:18420"/>
        <label>1</label>
        <note>catalytic</note>
    </ligand>
</feature>
<dbReference type="GO" id="GO:0007165">
    <property type="term" value="P:signal transduction"/>
    <property type="evidence" value="ECO:0007669"/>
    <property type="project" value="TreeGrafter"/>
</dbReference>
<dbReference type="RefSeq" id="WP_149612212.1">
    <property type="nucleotide sequence ID" value="NZ_VTUX01000007.1"/>
</dbReference>
<gene>
    <name evidence="3" type="ORF">F0M18_14720</name>
</gene>
<proteinExistence type="inferred from homology"/>
<dbReference type="SUPFAM" id="SSF56655">
    <property type="entry name" value="Carbohydrate phosphatase"/>
    <property type="match status" value="1"/>
</dbReference>
<accession>A0A5B0WRD9</accession>
<keyword evidence="4" id="KW-1185">Reference proteome</keyword>
<keyword evidence="2" id="KW-0479">Metal-binding</keyword>
<dbReference type="InterPro" id="IPR000760">
    <property type="entry name" value="Inositol_monophosphatase-like"/>
</dbReference>
<comment type="similarity">
    <text evidence="1">Belongs to the inositol monophosphatase superfamily.</text>
</comment>
<dbReference type="Proteomes" id="UP000323708">
    <property type="component" value="Unassembled WGS sequence"/>
</dbReference>
<protein>
    <submittedName>
        <fullName evidence="3">Inositol monophosphatase family protein</fullName>
    </submittedName>
</protein>